<evidence type="ECO:0000313" key="3">
    <source>
        <dbReference type="Proteomes" id="UP000034956"/>
    </source>
</evidence>
<dbReference type="AlphaFoldDB" id="A0A0G1UBT4"/>
<dbReference type="InterPro" id="IPR035104">
    <property type="entry name" value="Ribosomal_protein_S1-like"/>
</dbReference>
<dbReference type="SUPFAM" id="SSF50249">
    <property type="entry name" value="Nucleic acid-binding proteins"/>
    <property type="match status" value="4"/>
</dbReference>
<dbReference type="CDD" id="cd04465">
    <property type="entry name" value="S1_RPS1_repeat_ec2_hs2"/>
    <property type="match status" value="1"/>
</dbReference>
<dbReference type="InterPro" id="IPR052757">
    <property type="entry name" value="Ribosomal_protein_S1"/>
</dbReference>
<proteinExistence type="predicted"/>
<dbReference type="PANTHER" id="PTHR47559:SF1">
    <property type="entry name" value="OS03G0844900 PROTEIN"/>
    <property type="match status" value="1"/>
</dbReference>
<evidence type="ECO:0000259" key="1">
    <source>
        <dbReference type="PROSITE" id="PS50126"/>
    </source>
</evidence>
<feature type="domain" description="S1 motif" evidence="1">
    <location>
        <begin position="301"/>
        <end position="368"/>
    </location>
</feature>
<evidence type="ECO:0000313" key="2">
    <source>
        <dbReference type="EMBL" id="KKU91606.1"/>
    </source>
</evidence>
<dbReference type="Gene3D" id="2.40.50.140">
    <property type="entry name" value="Nucleic acid-binding proteins"/>
    <property type="match status" value="4"/>
</dbReference>
<feature type="domain" description="S1 motif" evidence="1">
    <location>
        <begin position="215"/>
        <end position="284"/>
    </location>
</feature>
<feature type="domain" description="S1 motif" evidence="1">
    <location>
        <begin position="35"/>
        <end position="102"/>
    </location>
</feature>
<dbReference type="GO" id="GO:0003676">
    <property type="term" value="F:nucleic acid binding"/>
    <property type="evidence" value="ECO:0007669"/>
    <property type="project" value="InterPro"/>
</dbReference>
<dbReference type="SMART" id="SM00316">
    <property type="entry name" value="S1"/>
    <property type="match status" value="4"/>
</dbReference>
<feature type="domain" description="S1 motif" evidence="1">
    <location>
        <begin position="120"/>
        <end position="198"/>
    </location>
</feature>
<accession>A0A0G1UBT4</accession>
<dbReference type="EMBL" id="LCPF01000001">
    <property type="protein sequence ID" value="KKU91606.1"/>
    <property type="molecule type" value="Genomic_DNA"/>
</dbReference>
<sequence length="369" mass="40783">MMGFDLSMNSVKPQNGNLTQFLKTDQTLLSSVRPGDLVKGVVLEKNSKRLVVDLGRAGTGAVYWNEMQNAREIVRGLKIGDELSAKVIQVDNEEGMIELSLSQADKQKAWSELQEIKDKEEVLTVKASKFNRGGLIAEMHGLPAFLPVSQLAQEHYPKAAPEDKAKIAAALEALVGQELKVKIIDLNSRTNKLIVSERAANEISIKELAKNYEVGQVVEGIVSGVADFGAFLKFTDNPVVEGLIHVSELDWREVVNPKEVLNVDDVVKAKIIDIKDGRISLSLKALKTDPWLTASEKFKEGEVVKGLVYNFNPFGAVINLDKEIQGQIHVTEFGGVLEMKKVLTAGETYQFIVQEVKPTERRIVLKLKP</sequence>
<name>A0A0G1UBT4_9BACT</name>
<comment type="caution">
    <text evidence="2">The sequence shown here is derived from an EMBL/GenBank/DDBJ whole genome shotgun (WGS) entry which is preliminary data.</text>
</comment>
<dbReference type="InterPro" id="IPR003029">
    <property type="entry name" value="S1_domain"/>
</dbReference>
<dbReference type="Pfam" id="PF00575">
    <property type="entry name" value="S1"/>
    <property type="match status" value="4"/>
</dbReference>
<gene>
    <name evidence="2" type="ORF">UY23_C0001G0212</name>
</gene>
<dbReference type="PROSITE" id="PS50126">
    <property type="entry name" value="S1"/>
    <property type="match status" value="4"/>
</dbReference>
<dbReference type="PANTHER" id="PTHR47559">
    <property type="entry name" value="OS03G0844900 PROTEIN"/>
    <property type="match status" value="1"/>
</dbReference>
<protein>
    <submittedName>
        <fullName evidence="2">RNA binding S1 domain protein</fullName>
    </submittedName>
</protein>
<organism evidence="2 3">
    <name type="scientific">Candidatus Jorgensenbacteria bacterium GW2011_GWA1_48_11</name>
    <dbReference type="NCBI Taxonomy" id="1618660"/>
    <lineage>
        <taxon>Bacteria</taxon>
        <taxon>Candidatus Joergenseniibacteriota</taxon>
    </lineage>
</organism>
<dbReference type="Proteomes" id="UP000034956">
    <property type="component" value="Unassembled WGS sequence"/>
</dbReference>
<reference evidence="2 3" key="1">
    <citation type="journal article" date="2015" name="Nature">
        <title>rRNA introns, odd ribosomes, and small enigmatic genomes across a large radiation of phyla.</title>
        <authorList>
            <person name="Brown C.T."/>
            <person name="Hug L.A."/>
            <person name="Thomas B.C."/>
            <person name="Sharon I."/>
            <person name="Castelle C.J."/>
            <person name="Singh A."/>
            <person name="Wilkins M.J."/>
            <person name="Williams K.H."/>
            <person name="Banfield J.F."/>
        </authorList>
    </citation>
    <scope>NUCLEOTIDE SEQUENCE [LARGE SCALE GENOMIC DNA]</scope>
</reference>
<dbReference type="InterPro" id="IPR012340">
    <property type="entry name" value="NA-bd_OB-fold"/>
</dbReference>
<dbReference type="PRINTS" id="PR00681">
    <property type="entry name" value="RIBOSOMALS1"/>
</dbReference>